<reference evidence="3" key="1">
    <citation type="submission" date="2022-11" db="UniProtKB">
        <authorList>
            <consortium name="WormBaseParasite"/>
        </authorList>
    </citation>
    <scope>IDENTIFICATION</scope>
</reference>
<dbReference type="Proteomes" id="UP000887574">
    <property type="component" value="Unplaced"/>
</dbReference>
<keyword evidence="2" id="KW-1185">Reference proteome</keyword>
<dbReference type="InterPro" id="IPR018289">
    <property type="entry name" value="MULE_transposase_dom"/>
</dbReference>
<sequence>MVYSGMKKNLRKCGLNLSQKDQFLNIYSNPLKGHSHEADSVHVEVDVIVDRALKIAVANPTARNRSIFSAATEGVSEEVLYALDRTKLYKRLGELRMKAFPQGPTDPVSLVIPEAWMKHVDGSPFVIYDSGSESNRPRIVLISSDYMLQKLSESTFFAADGTFFARPRAVFMADKSEESYCRVLQAIGMYIHQKFQSRWRVTEVMTDFEVAIGNAIRRYFGEEAAHRCCFFHFSYSLGKKLKSLGLLKKCNREATFQAYIREFRIIPLLPIRDVSSAFENISDLTLPHRSQF</sequence>
<feature type="domain" description="MULE transposase" evidence="1">
    <location>
        <begin position="169"/>
        <end position="234"/>
    </location>
</feature>
<evidence type="ECO:0000313" key="2">
    <source>
        <dbReference type="Proteomes" id="UP000887574"/>
    </source>
</evidence>
<dbReference type="WBParaSite" id="jg4771">
    <property type="protein sequence ID" value="jg4771"/>
    <property type="gene ID" value="jg4771"/>
</dbReference>
<name>A0A915EDP3_9BILA</name>
<dbReference type="AlphaFoldDB" id="A0A915EDP3"/>
<evidence type="ECO:0000313" key="3">
    <source>
        <dbReference type="WBParaSite" id="jg4771"/>
    </source>
</evidence>
<dbReference type="Pfam" id="PF10551">
    <property type="entry name" value="MULE"/>
    <property type="match status" value="1"/>
</dbReference>
<evidence type="ECO:0000259" key="1">
    <source>
        <dbReference type="Pfam" id="PF10551"/>
    </source>
</evidence>
<accession>A0A915EDP3</accession>
<proteinExistence type="predicted"/>
<organism evidence="2 3">
    <name type="scientific">Ditylenchus dipsaci</name>
    <dbReference type="NCBI Taxonomy" id="166011"/>
    <lineage>
        <taxon>Eukaryota</taxon>
        <taxon>Metazoa</taxon>
        <taxon>Ecdysozoa</taxon>
        <taxon>Nematoda</taxon>
        <taxon>Chromadorea</taxon>
        <taxon>Rhabditida</taxon>
        <taxon>Tylenchina</taxon>
        <taxon>Tylenchomorpha</taxon>
        <taxon>Sphaerularioidea</taxon>
        <taxon>Anguinidae</taxon>
        <taxon>Anguininae</taxon>
        <taxon>Ditylenchus</taxon>
    </lineage>
</organism>
<protein>
    <submittedName>
        <fullName evidence="3">MULE transposase domain-containing protein</fullName>
    </submittedName>
</protein>